<dbReference type="OrthoDB" id="8428274at2"/>
<dbReference type="InterPro" id="IPR000674">
    <property type="entry name" value="Ald_Oxase/Xan_DH_a/b"/>
</dbReference>
<dbReference type="InterPro" id="IPR016208">
    <property type="entry name" value="Ald_Oxase/xanthine_DH-like"/>
</dbReference>
<reference evidence="4 5" key="1">
    <citation type="submission" date="2019-04" db="EMBL/GenBank/DDBJ databases">
        <title>Streptomyces piniterrae sp. nov., a heliquinomycin-producing actinomycete isolated from rhizosphere soil of Pinus yunnanensis.</title>
        <authorList>
            <person name="Zhuang X."/>
            <person name="Zhao J."/>
        </authorList>
    </citation>
    <scope>NUCLEOTIDE SEQUENCE [LARGE SCALE GENOMIC DNA]</scope>
    <source>
        <strain evidence="5">jys28</strain>
    </source>
</reference>
<dbReference type="SUPFAM" id="SSF54665">
    <property type="entry name" value="CO dehydrogenase molybdoprotein N-domain-like"/>
    <property type="match status" value="1"/>
</dbReference>
<dbReference type="GO" id="GO:0005506">
    <property type="term" value="F:iron ion binding"/>
    <property type="evidence" value="ECO:0007669"/>
    <property type="project" value="InterPro"/>
</dbReference>
<name>A0A4U0MU36_9ACTN</name>
<keyword evidence="1" id="KW-0500">Molybdenum</keyword>
<dbReference type="GO" id="GO:0016491">
    <property type="term" value="F:oxidoreductase activity"/>
    <property type="evidence" value="ECO:0007669"/>
    <property type="project" value="UniProtKB-KW"/>
</dbReference>
<dbReference type="InterPro" id="IPR008274">
    <property type="entry name" value="AldOxase/xan_DH_MoCoBD1"/>
</dbReference>
<dbReference type="PANTHER" id="PTHR11908">
    <property type="entry name" value="XANTHINE DEHYDROGENASE"/>
    <property type="match status" value="1"/>
</dbReference>
<dbReference type="SMART" id="SM01008">
    <property type="entry name" value="Ald_Xan_dh_C"/>
    <property type="match status" value="1"/>
</dbReference>
<dbReference type="Gene3D" id="3.30.365.10">
    <property type="entry name" value="Aldehyde oxidase/xanthine dehydrogenase, molybdopterin binding domain"/>
    <property type="match status" value="4"/>
</dbReference>
<dbReference type="AlphaFoldDB" id="A0A4U0MU36"/>
<dbReference type="Pfam" id="PF20256">
    <property type="entry name" value="MoCoBD_2"/>
    <property type="match status" value="1"/>
</dbReference>
<dbReference type="RefSeq" id="WP_136743280.1">
    <property type="nucleotide sequence ID" value="NZ_SUMB01000012.1"/>
</dbReference>
<comment type="caution">
    <text evidence="4">The sequence shown here is derived from an EMBL/GenBank/DDBJ whole genome shotgun (WGS) entry which is preliminary data.</text>
</comment>
<dbReference type="InterPro" id="IPR046867">
    <property type="entry name" value="AldOxase/xan_DH_MoCoBD2"/>
</dbReference>
<evidence type="ECO:0000259" key="3">
    <source>
        <dbReference type="SMART" id="SM01008"/>
    </source>
</evidence>
<dbReference type="SUPFAM" id="SSF56003">
    <property type="entry name" value="Molybdenum cofactor-binding domain"/>
    <property type="match status" value="1"/>
</dbReference>
<evidence type="ECO:0000313" key="4">
    <source>
        <dbReference type="EMBL" id="TJZ44521.1"/>
    </source>
</evidence>
<dbReference type="Pfam" id="PF01315">
    <property type="entry name" value="Ald_Xan_dh_C"/>
    <property type="match status" value="1"/>
</dbReference>
<keyword evidence="5" id="KW-1185">Reference proteome</keyword>
<dbReference type="Proteomes" id="UP000308697">
    <property type="component" value="Unassembled WGS sequence"/>
</dbReference>
<evidence type="ECO:0000256" key="2">
    <source>
        <dbReference type="ARBA" id="ARBA00023002"/>
    </source>
</evidence>
<evidence type="ECO:0000256" key="1">
    <source>
        <dbReference type="ARBA" id="ARBA00022505"/>
    </source>
</evidence>
<dbReference type="InterPro" id="IPR037165">
    <property type="entry name" value="AldOxase/xan_DH_Mopterin-bd_sf"/>
</dbReference>
<dbReference type="PANTHER" id="PTHR11908:SF132">
    <property type="entry name" value="ALDEHYDE OXIDASE 1-RELATED"/>
    <property type="match status" value="1"/>
</dbReference>
<dbReference type="Pfam" id="PF02738">
    <property type="entry name" value="MoCoBD_1"/>
    <property type="match status" value="1"/>
</dbReference>
<keyword evidence="2" id="KW-0560">Oxidoreductase</keyword>
<dbReference type="EMBL" id="SUMB01000012">
    <property type="protein sequence ID" value="TJZ44521.1"/>
    <property type="molecule type" value="Genomic_DNA"/>
</dbReference>
<protein>
    <submittedName>
        <fullName evidence="4">Xanthine dehydrogenase family protein molybdopterin-binding subunit</fullName>
    </submittedName>
</protein>
<dbReference type="Gene3D" id="3.90.1170.50">
    <property type="entry name" value="Aldehyde oxidase/xanthine dehydrogenase, a/b hammerhead"/>
    <property type="match status" value="1"/>
</dbReference>
<accession>A0A4U0MU36</accession>
<dbReference type="InterPro" id="IPR036856">
    <property type="entry name" value="Ald_Oxase/Xan_DH_a/b_sf"/>
</dbReference>
<gene>
    <name evidence="4" type="ORF">FCH28_29710</name>
</gene>
<feature type="domain" description="Aldehyde oxidase/xanthine dehydrogenase a/b hammerhead" evidence="3">
    <location>
        <begin position="22"/>
        <end position="138"/>
    </location>
</feature>
<proteinExistence type="predicted"/>
<organism evidence="4 5">
    <name type="scientific">Streptomyces piniterrae</name>
    <dbReference type="NCBI Taxonomy" id="2571125"/>
    <lineage>
        <taxon>Bacteria</taxon>
        <taxon>Bacillati</taxon>
        <taxon>Actinomycetota</taxon>
        <taxon>Actinomycetes</taxon>
        <taxon>Kitasatosporales</taxon>
        <taxon>Streptomycetaceae</taxon>
        <taxon>Streptomyces</taxon>
    </lineage>
</organism>
<sequence length="747" mass="79605">MTATTLAIGQPTDRVDGRHKVTGGAHYSADVLLVGMTYAVMVGARVPSGRITHIDTDEAMQAGGVLAVLTHENLPGAAAQPPLIPSLAGMPAPGQTFFPLQDEVVHYTGQPVALVVADSLERAQHAAALIRVSYQEMPAVTTLDQGRDDAYEPEAIFAGFVPGRTERGDVEAGLAEADVLVDATYSFAANNHNPIEPSATTAAWDGDQLTLYDATQGVTATQLTVAALLGLTPSKVRVISHYVGGSFGCKAMIWAHPALAALAARHVGRPVKLSLTREQMFTSVGHREEQEQRVTLGADKKGRLLALRHHKLSPTSHFDDWAEPSLGVASQIYACPNYEGVYRLIRANTMTPTFMRAPGEASGMFALESTMDDLAHELGIDPIELRLRNYTDTDPTTGNPWSSTGLRVCYERGAERFGWHRRDPEPRSHRDGNWLIGYGMATAGYPVYGPNNPQRARARLYSDGTAVVQAATPDFGTGVATVMTQVAADALGLPFERCRFEGGDTTLPTIAAAVGSSGAGMISAAVHTAATNLRDQLIAQATADSQSPLHGADPGTVTVRDGRMMLRDAPETGESYGDLLHRNFLPDVEAAGSWSPSAESTRYGMTTFGAQFAEVAVDPDLGLARVRRMVGAFAPGRVLNPKTARSQLMGGMLWGLGQALLEANYMDPRRGRWVASSLGDYLVPVNADAPEVDIELIDVEDAFVNPLGVKGVGEVGQVGAAAAIANAIHHATGRRIRKLPITIEDLL</sequence>
<evidence type="ECO:0000313" key="5">
    <source>
        <dbReference type="Proteomes" id="UP000308697"/>
    </source>
</evidence>